<name>A0ABT0H0K2_9HYPH</name>
<dbReference type="EMBL" id="JALNMJ010000022">
    <property type="protein sequence ID" value="MCK7615218.1"/>
    <property type="molecule type" value="Genomic_DNA"/>
</dbReference>
<gene>
    <name evidence="1" type="ORF">M0H32_23885</name>
</gene>
<proteinExistence type="predicted"/>
<organism evidence="1 2">
    <name type="scientific">Roseibium sediminicola</name>
    <dbReference type="NCBI Taxonomy" id="2933272"/>
    <lineage>
        <taxon>Bacteria</taxon>
        <taxon>Pseudomonadati</taxon>
        <taxon>Pseudomonadota</taxon>
        <taxon>Alphaproteobacteria</taxon>
        <taxon>Hyphomicrobiales</taxon>
        <taxon>Stappiaceae</taxon>
        <taxon>Roseibium</taxon>
    </lineage>
</organism>
<evidence type="ECO:0000313" key="2">
    <source>
        <dbReference type="Proteomes" id="UP001431221"/>
    </source>
</evidence>
<protein>
    <submittedName>
        <fullName evidence="1">Uncharacterized protein</fullName>
    </submittedName>
</protein>
<dbReference type="Proteomes" id="UP001431221">
    <property type="component" value="Unassembled WGS sequence"/>
</dbReference>
<comment type="caution">
    <text evidence="1">The sequence shown here is derived from an EMBL/GenBank/DDBJ whole genome shotgun (WGS) entry which is preliminary data.</text>
</comment>
<keyword evidence="2" id="KW-1185">Reference proteome</keyword>
<sequence>MTDTPTPDDLSARLAALALDLSQPSSATVNPASMEQLRRAVAKSRQFKTHLPVTSRGTSPVCPDTGMVAFSVQMLTGHVLRLSMCAEDFDWIVQGIEGYRPPRPAEDLDDIPKQVEEALANSKPLANSALGRAVGRRRPFRGLWIGLNALLAMNRKAKERVTDRLGRLNS</sequence>
<dbReference type="RefSeq" id="WP_248158299.1">
    <property type="nucleotide sequence ID" value="NZ_JALNMJ010000022.1"/>
</dbReference>
<accession>A0ABT0H0K2</accession>
<reference evidence="1" key="1">
    <citation type="submission" date="2022-04" db="EMBL/GenBank/DDBJ databases">
        <title>Roseibium sp. CAU 1639 isolated from mud.</title>
        <authorList>
            <person name="Kim W."/>
        </authorList>
    </citation>
    <scope>NUCLEOTIDE SEQUENCE</scope>
    <source>
        <strain evidence="1">CAU 1639</strain>
    </source>
</reference>
<evidence type="ECO:0000313" key="1">
    <source>
        <dbReference type="EMBL" id="MCK7615218.1"/>
    </source>
</evidence>